<protein>
    <submittedName>
        <fullName evidence="2">Uncharacterized protein</fullName>
    </submittedName>
</protein>
<organism evidence="1 2">
    <name type="scientific">Parascaris univalens</name>
    <name type="common">Nematode worm</name>
    <dbReference type="NCBI Taxonomy" id="6257"/>
    <lineage>
        <taxon>Eukaryota</taxon>
        <taxon>Metazoa</taxon>
        <taxon>Ecdysozoa</taxon>
        <taxon>Nematoda</taxon>
        <taxon>Chromadorea</taxon>
        <taxon>Rhabditida</taxon>
        <taxon>Spirurina</taxon>
        <taxon>Ascaridomorpha</taxon>
        <taxon>Ascaridoidea</taxon>
        <taxon>Ascarididae</taxon>
        <taxon>Parascaris</taxon>
    </lineage>
</organism>
<accession>A0A915A5L9</accession>
<evidence type="ECO:0000313" key="1">
    <source>
        <dbReference type="Proteomes" id="UP000887569"/>
    </source>
</evidence>
<dbReference type="AlphaFoldDB" id="A0A915A5L9"/>
<sequence length="67" mass="7593">KTRWEQPHDHALMISIIKNRCPNDLVTCANGLHHPAHLFATCTSCYVVAFLTVSEFGIILQHMAFDQ</sequence>
<evidence type="ECO:0000313" key="2">
    <source>
        <dbReference type="WBParaSite" id="PgE425_g002_t01"/>
    </source>
</evidence>
<dbReference type="WBParaSite" id="PgE425_g002_t01">
    <property type="protein sequence ID" value="PgE425_g002_t01"/>
    <property type="gene ID" value="PgE425_g002"/>
</dbReference>
<keyword evidence="1" id="KW-1185">Reference proteome</keyword>
<reference evidence="2" key="1">
    <citation type="submission" date="2022-11" db="UniProtKB">
        <authorList>
            <consortium name="WormBaseParasite"/>
        </authorList>
    </citation>
    <scope>IDENTIFICATION</scope>
</reference>
<proteinExistence type="predicted"/>
<dbReference type="Proteomes" id="UP000887569">
    <property type="component" value="Unplaced"/>
</dbReference>
<name>A0A915A5L9_PARUN</name>